<protein>
    <submittedName>
        <fullName evidence="2">Tail assembly chaperone</fullName>
    </submittedName>
</protein>
<evidence type="ECO:0000256" key="1">
    <source>
        <dbReference type="SAM" id="MobiDB-lite"/>
    </source>
</evidence>
<organism evidence="2 3">
    <name type="scientific">Gordonia phage Dexdert</name>
    <dbReference type="NCBI Taxonomy" id="2794946"/>
    <lineage>
        <taxon>Viruses</taxon>
        <taxon>Duplodnaviria</taxon>
        <taxon>Heunggongvirae</taxon>
        <taxon>Uroviricota</taxon>
        <taxon>Caudoviricetes</taxon>
        <taxon>Stackebrandtviridae</taxon>
        <taxon>Schenleyvirinae</taxon>
        <taxon>Dexdertvirus</taxon>
        <taxon>Dexdertvirus dexdert</taxon>
    </lineage>
</organism>
<proteinExistence type="predicted"/>
<dbReference type="GeneID" id="63025903"/>
<sequence>MATAPKSNATRQKWVEFFAEEYPDVDTEDMGRPDLISVHKLRKGGSPADPDTPDTDAAGTNGEIDYRPPTLDDVPEDLRFSTDTGEDREVERMAFAMDGTPFWLYRPSDAALTLYTNQLLSDNPQQRTNAMVMLVQQAVDASGLMYLQERVTDRANNFDDGLYGRIVAAVLNRWGDDTAASKFAQAEKAEAMNRKQRRAAAKAKK</sequence>
<evidence type="ECO:0000313" key="2">
    <source>
        <dbReference type="EMBL" id="QPO17026.1"/>
    </source>
</evidence>
<accession>A0A7T1KS17</accession>
<dbReference type="EMBL" id="MW314849">
    <property type="protein sequence ID" value="QPO17026.1"/>
    <property type="molecule type" value="Genomic_DNA"/>
</dbReference>
<evidence type="ECO:0000313" key="3">
    <source>
        <dbReference type="Proteomes" id="UP000594842"/>
    </source>
</evidence>
<dbReference type="KEGG" id="vg:63025903"/>
<feature type="compositionally biased region" description="Low complexity" evidence="1">
    <location>
        <begin position="44"/>
        <end position="60"/>
    </location>
</feature>
<name>A0A7T1KS17_9CAUD</name>
<feature type="region of interest" description="Disordered" evidence="1">
    <location>
        <begin position="39"/>
        <end position="74"/>
    </location>
</feature>
<reference evidence="2 3" key="1">
    <citation type="submission" date="2020-12" db="EMBL/GenBank/DDBJ databases">
        <authorList>
            <person name="Kaganovsky A.M."/>
            <person name="Abad L.A."/>
            <person name="Hancock A.M."/>
            <person name="Wiggins Z.F."/>
            <person name="Bellamy Z.J."/>
            <person name="Moore L.A."/>
            <person name="Neal J.P."/>
            <person name="Poydras T.E."/>
            <person name="Timmer K."/>
            <person name="DeJong R."/>
            <person name="Gissendanner C.R."/>
            <person name="Findley A.M."/>
            <person name="Garlena R.A."/>
            <person name="Russell D.A."/>
            <person name="Jacobs-Sera D."/>
            <person name="Hatfull G.F."/>
        </authorList>
    </citation>
    <scope>NUCLEOTIDE SEQUENCE [LARGE SCALE GENOMIC DNA]</scope>
</reference>
<keyword evidence="3" id="KW-1185">Reference proteome</keyword>
<gene>
    <name evidence="2" type="primary">29</name>
    <name evidence="2" type="ORF">SEA_DEXDERT_29</name>
</gene>
<dbReference type="RefSeq" id="YP_010001409.1">
    <property type="nucleotide sequence ID" value="NC_053210.1"/>
</dbReference>
<dbReference type="Proteomes" id="UP000594842">
    <property type="component" value="Segment"/>
</dbReference>